<evidence type="ECO:0000259" key="3">
    <source>
        <dbReference type="PROSITE" id="PS50095"/>
    </source>
</evidence>
<gene>
    <name evidence="4" type="ORF">FBUS_10899</name>
</gene>
<dbReference type="OrthoDB" id="5322100at2759"/>
<dbReference type="InterPro" id="IPR052970">
    <property type="entry name" value="Inner_ear_hair_cell_LOXHD"/>
</dbReference>
<evidence type="ECO:0000313" key="5">
    <source>
        <dbReference type="Proteomes" id="UP000728185"/>
    </source>
</evidence>
<evidence type="ECO:0000256" key="2">
    <source>
        <dbReference type="SAM" id="Phobius"/>
    </source>
</evidence>
<dbReference type="InterPro" id="IPR001024">
    <property type="entry name" value="PLAT/LH2_dom"/>
</dbReference>
<dbReference type="Gene3D" id="2.40.180.10">
    <property type="entry name" value="Catalase core domain"/>
    <property type="match status" value="2"/>
</dbReference>
<dbReference type="PANTHER" id="PTHR45901">
    <property type="entry name" value="PROTEIN CBG12474"/>
    <property type="match status" value="1"/>
</dbReference>
<dbReference type="PANTHER" id="PTHR45901:SF4">
    <property type="entry name" value="PLAT DOMAIN-CONTAINING PROTEIN"/>
    <property type="match status" value="1"/>
</dbReference>
<evidence type="ECO:0000256" key="1">
    <source>
        <dbReference type="PROSITE-ProRule" id="PRU00152"/>
    </source>
</evidence>
<name>A0A8E0RZD8_9TREM</name>
<keyword evidence="2" id="KW-0472">Membrane</keyword>
<feature type="transmembrane region" description="Helical" evidence="2">
    <location>
        <begin position="347"/>
        <end position="370"/>
    </location>
</feature>
<dbReference type="SMART" id="SM00308">
    <property type="entry name" value="LH2"/>
    <property type="match status" value="2"/>
</dbReference>
<reference evidence="4" key="1">
    <citation type="submission" date="2019-05" db="EMBL/GenBank/DDBJ databases">
        <title>Annotation for the trematode Fasciolopsis buski.</title>
        <authorList>
            <person name="Choi Y.-J."/>
        </authorList>
    </citation>
    <scope>NUCLEOTIDE SEQUENCE</scope>
    <source>
        <strain evidence="4">HT</strain>
        <tissue evidence="4">Whole worm</tissue>
    </source>
</reference>
<comment type="caution">
    <text evidence="1">Lacks conserved residue(s) required for the propagation of feature annotation.</text>
</comment>
<organism evidence="4 5">
    <name type="scientific">Fasciolopsis buskii</name>
    <dbReference type="NCBI Taxonomy" id="27845"/>
    <lineage>
        <taxon>Eukaryota</taxon>
        <taxon>Metazoa</taxon>
        <taxon>Spiralia</taxon>
        <taxon>Lophotrochozoa</taxon>
        <taxon>Platyhelminthes</taxon>
        <taxon>Trematoda</taxon>
        <taxon>Digenea</taxon>
        <taxon>Plagiorchiida</taxon>
        <taxon>Echinostomata</taxon>
        <taxon>Echinostomatoidea</taxon>
        <taxon>Fasciolidae</taxon>
        <taxon>Fasciolopsis</taxon>
    </lineage>
</organism>
<dbReference type="PROSITE" id="PS50095">
    <property type="entry name" value="PLAT"/>
    <property type="match status" value="2"/>
</dbReference>
<dbReference type="SUPFAM" id="SSF49723">
    <property type="entry name" value="Lipase/lipooxygenase domain (PLAT/LH2 domain)"/>
    <property type="match status" value="2"/>
</dbReference>
<dbReference type="Pfam" id="PF01477">
    <property type="entry name" value="PLAT"/>
    <property type="match status" value="2"/>
</dbReference>
<evidence type="ECO:0000313" key="4">
    <source>
        <dbReference type="EMBL" id="KAA0195388.1"/>
    </source>
</evidence>
<keyword evidence="5" id="KW-1185">Reference proteome</keyword>
<feature type="domain" description="PLAT" evidence="3">
    <location>
        <begin position="196"/>
        <end position="322"/>
    </location>
</feature>
<keyword evidence="2" id="KW-0812">Transmembrane</keyword>
<dbReference type="AlphaFoldDB" id="A0A8E0RZD8"/>
<dbReference type="Proteomes" id="UP000728185">
    <property type="component" value="Unassembled WGS sequence"/>
</dbReference>
<dbReference type="InterPro" id="IPR036392">
    <property type="entry name" value="PLAT/LH2_dom_sf"/>
</dbReference>
<dbReference type="EMBL" id="LUCM01003752">
    <property type="protein sequence ID" value="KAA0195388.1"/>
    <property type="molecule type" value="Genomic_DNA"/>
</dbReference>
<accession>A0A8E0RZD8</accession>
<proteinExistence type="predicted"/>
<protein>
    <recommendedName>
        <fullName evidence="3">PLAT domain-containing protein</fullName>
    </recommendedName>
</protein>
<keyword evidence="2" id="KW-1133">Transmembrane helix</keyword>
<feature type="domain" description="PLAT" evidence="3">
    <location>
        <begin position="66"/>
        <end position="189"/>
    </location>
</feature>
<sequence>MPQHVKEFSQSDDPYLLEFYKKNYSFSTKKEKKKPEMAVCCGHRSCHMDRFNLIGNIRTAPVRPFTLYKVLVTTADVSNAGTSANVYITLKGDWGASIRQKLRKLREKSGKHRRTKLEPGSTRLFYVVSPDLGDIKSVVIEHDSSRREDGWLLECIQVLHPLTRRRYMFLCNHWLSLYKEDGLITRELFGVRSTKTKYSIVVVTGDCESAGTDCGVFIKLFGRTGISPRIQLVNSLSENKSHSMYYSPFARGMSSKFTVNAPSVGTMTHVRISQDGRGDFPHWFLERIVVTDLSYPKWTYYFHGSVWLSPTYADRKLFRMIRGTREPTGSGVGKFLHRGNQYNNNNTIVWCYYGTMMQIILICYASSGFFSS</sequence>
<comment type="caution">
    <text evidence="4">The sequence shown here is derived from an EMBL/GenBank/DDBJ whole genome shotgun (WGS) entry which is preliminary data.</text>
</comment>